<evidence type="ECO:0000256" key="2">
    <source>
        <dbReference type="SAM" id="Phobius"/>
    </source>
</evidence>
<keyword evidence="2" id="KW-0812">Transmembrane</keyword>
<evidence type="ECO:0000256" key="1">
    <source>
        <dbReference type="SAM" id="MobiDB-lite"/>
    </source>
</evidence>
<dbReference type="AlphaFoldDB" id="A0A7M4DST3"/>
<feature type="compositionally biased region" description="Low complexity" evidence="1">
    <location>
        <begin position="1"/>
        <end position="16"/>
    </location>
</feature>
<feature type="transmembrane region" description="Helical" evidence="2">
    <location>
        <begin position="174"/>
        <end position="198"/>
    </location>
</feature>
<feature type="transmembrane region" description="Helical" evidence="2">
    <location>
        <begin position="304"/>
        <end position="324"/>
    </location>
</feature>
<feature type="transmembrane region" description="Helical" evidence="2">
    <location>
        <begin position="136"/>
        <end position="162"/>
    </location>
</feature>
<feature type="transmembrane region" description="Helical" evidence="2">
    <location>
        <begin position="210"/>
        <end position="229"/>
    </location>
</feature>
<gene>
    <name evidence="3" type="primary">prsW</name>
    <name evidence="3" type="ORF">HALOF300_05235</name>
</gene>
<evidence type="ECO:0000313" key="3">
    <source>
        <dbReference type="EMBL" id="VZO40527.1"/>
    </source>
</evidence>
<reference evidence="3 4" key="1">
    <citation type="submission" date="2019-11" db="EMBL/GenBank/DDBJ databases">
        <authorList>
            <person name="Criscuolo A."/>
        </authorList>
    </citation>
    <scope>NUCLEOTIDE SEQUENCE [LARGE SCALE GENOMIC DNA]</scope>
    <source>
        <strain evidence="3">CIP111667</strain>
    </source>
</reference>
<feature type="transmembrane region" description="Helical" evidence="2">
    <location>
        <begin position="77"/>
        <end position="99"/>
    </location>
</feature>
<accession>A0A7M4DST3</accession>
<dbReference type="GO" id="GO:0008233">
    <property type="term" value="F:peptidase activity"/>
    <property type="evidence" value="ECO:0007669"/>
    <property type="project" value="UniProtKB-KW"/>
</dbReference>
<keyword evidence="2" id="KW-0472">Membrane</keyword>
<feature type="transmembrane region" description="Helical" evidence="2">
    <location>
        <begin position="249"/>
        <end position="266"/>
    </location>
</feature>
<dbReference type="EC" id="3.4.-.-" evidence="3"/>
<feature type="region of interest" description="Disordered" evidence="1">
    <location>
        <begin position="1"/>
        <end position="31"/>
    </location>
</feature>
<proteinExistence type="predicted"/>
<feature type="transmembrane region" description="Helical" evidence="2">
    <location>
        <begin position="105"/>
        <end position="124"/>
    </location>
</feature>
<protein>
    <submittedName>
        <fullName evidence="3">Protease PrsW</fullName>
        <ecNumber evidence="3">3.4.-.-</ecNumber>
    </submittedName>
</protein>
<dbReference type="GO" id="GO:0006508">
    <property type="term" value="P:proteolysis"/>
    <property type="evidence" value="ECO:0007669"/>
    <property type="project" value="UniProtKB-KW"/>
</dbReference>
<keyword evidence="3" id="KW-0378">Hydrolase</keyword>
<dbReference type="EMBL" id="CACRYJ010000071">
    <property type="protein sequence ID" value="VZO40527.1"/>
    <property type="molecule type" value="Genomic_DNA"/>
</dbReference>
<dbReference type="InterPro" id="IPR026898">
    <property type="entry name" value="PrsW"/>
</dbReference>
<dbReference type="PANTHER" id="PTHR36844">
    <property type="entry name" value="PROTEASE PRSW"/>
    <property type="match status" value="1"/>
</dbReference>
<sequence length="431" mass="46887">MSNQYGYPSGPSGNGPTAQQPQRQAYPTAYRPGGFAPSPADWGTMNAAVAPPPNTTGPIEQVWAPGQRRSNRHLFNVIGYSLGAVTLVIALIIIMYQTGVGKTTAAFFLALIPLTIVLLGVRWLDRWEPEPKGMLVLALLWGAGVSVLSALLINTAIIQWIYEQTLDAQGANTLGAVVVAPVVEELVKGIGVLLIFLFRRQHFDGPVDGVVYAATVAAGFAFTENILYFSQNADEVWTVFVLRGIFSPFAHALFTSCVGIALGMAARSSRASVVVFAFPVGLVGAMGLHALWNGSASLGNNFVLLYLVIQVPLFIATVVLLAWLRRQEADVIRARLSEYAQAGWFAPHEVEMLSSLRMRGQARTWSDGYGERAKEAMRSFQRDATSLAYLRQRVLTGRADLRASQSEHELLNMVQRDRHVFTTNARGVGPA</sequence>
<feature type="transmembrane region" description="Helical" evidence="2">
    <location>
        <begin position="273"/>
        <end position="292"/>
    </location>
</feature>
<keyword evidence="2" id="KW-1133">Transmembrane helix</keyword>
<name>A0A7M4DST3_9MICO</name>
<evidence type="ECO:0000313" key="4">
    <source>
        <dbReference type="Proteomes" id="UP000419743"/>
    </source>
</evidence>
<organism evidence="3 4">
    <name type="scientific">Occultella aeris</name>
    <dbReference type="NCBI Taxonomy" id="2761496"/>
    <lineage>
        <taxon>Bacteria</taxon>
        <taxon>Bacillati</taxon>
        <taxon>Actinomycetota</taxon>
        <taxon>Actinomycetes</taxon>
        <taxon>Micrococcales</taxon>
        <taxon>Ruaniaceae</taxon>
        <taxon>Occultella</taxon>
    </lineage>
</organism>
<keyword evidence="4" id="KW-1185">Reference proteome</keyword>
<dbReference type="Pfam" id="PF13367">
    <property type="entry name" value="PrsW-protease"/>
    <property type="match status" value="1"/>
</dbReference>
<comment type="caution">
    <text evidence="3">The sequence shown here is derived from an EMBL/GenBank/DDBJ whole genome shotgun (WGS) entry which is preliminary data.</text>
</comment>
<keyword evidence="3" id="KW-0645">Protease</keyword>
<dbReference type="PANTHER" id="PTHR36844:SF1">
    <property type="entry name" value="PROTEASE PRSW"/>
    <property type="match status" value="1"/>
</dbReference>
<dbReference type="RefSeq" id="WP_156743785.1">
    <property type="nucleotide sequence ID" value="NZ_CACRYJ010000071.1"/>
</dbReference>
<dbReference type="Proteomes" id="UP000419743">
    <property type="component" value="Unassembled WGS sequence"/>
</dbReference>